<evidence type="ECO:0000313" key="1">
    <source>
        <dbReference type="EMBL" id="CDW23010.1"/>
    </source>
</evidence>
<feature type="non-terminal residue" evidence="1">
    <location>
        <position position="1"/>
    </location>
</feature>
<organism evidence="1">
    <name type="scientific">Lepeophtheirus salmonis</name>
    <name type="common">Salmon louse</name>
    <name type="synonym">Caligus salmonis</name>
    <dbReference type="NCBI Taxonomy" id="72036"/>
    <lineage>
        <taxon>Eukaryota</taxon>
        <taxon>Metazoa</taxon>
        <taxon>Ecdysozoa</taxon>
        <taxon>Arthropoda</taxon>
        <taxon>Crustacea</taxon>
        <taxon>Multicrustacea</taxon>
        <taxon>Hexanauplia</taxon>
        <taxon>Copepoda</taxon>
        <taxon>Siphonostomatoida</taxon>
        <taxon>Caligidae</taxon>
        <taxon>Lepeophtheirus</taxon>
    </lineage>
</organism>
<protein>
    <submittedName>
        <fullName evidence="1">Uncharacterized protein</fullName>
    </submittedName>
</protein>
<dbReference type="EMBL" id="HACA01005649">
    <property type="protein sequence ID" value="CDW23010.1"/>
    <property type="molecule type" value="Transcribed_RNA"/>
</dbReference>
<sequence>KYKSSFYRITHPAFLGSITASTADSKTVVTPSLFREEHSRYLTVLILLAISDPSLLLILFESFRRSALSPINKTGALLCLLSSGAHLALAL</sequence>
<dbReference type="AlphaFoldDB" id="A0A0K2TB15"/>
<proteinExistence type="predicted"/>
<reference evidence="1" key="1">
    <citation type="submission" date="2014-05" db="EMBL/GenBank/DDBJ databases">
        <authorList>
            <person name="Chronopoulou M."/>
        </authorList>
    </citation>
    <scope>NUCLEOTIDE SEQUENCE</scope>
    <source>
        <tissue evidence="1">Whole organism</tissue>
    </source>
</reference>
<name>A0A0K2TB15_LEPSM</name>
<accession>A0A0K2TB15</accession>